<feature type="region of interest" description="Disordered" evidence="1">
    <location>
        <begin position="29"/>
        <end position="62"/>
    </location>
</feature>
<evidence type="ECO:0000313" key="2">
    <source>
        <dbReference type="EMBL" id="RPB00630.1"/>
    </source>
</evidence>
<name>A0A3N4JQM6_9PEZI</name>
<evidence type="ECO:0000256" key="1">
    <source>
        <dbReference type="SAM" id="MobiDB-lite"/>
    </source>
</evidence>
<dbReference type="EMBL" id="ML120378">
    <property type="protein sequence ID" value="RPB00630.1"/>
    <property type="molecule type" value="Genomic_DNA"/>
</dbReference>
<sequence length="172" mass="18630">MASRDKNIDYSSNRREWFTDCDNLVFSTGDSGDDDSAIQSDFDELDDDSIHSGEHGDNYDNGEEYSLVGSYCFENFSVPLSSSHSQYRSSPSSSKGDATPPTQSSYPHPNLANKEASCQASSASYIDTNIAPEPGTGAPEEHQDLTYSSSSKCYCSGTCCCECSGRKGMKVL</sequence>
<accession>A0A3N4JQM6</accession>
<evidence type="ECO:0000313" key="3">
    <source>
        <dbReference type="Proteomes" id="UP000276215"/>
    </source>
</evidence>
<dbReference type="AlphaFoldDB" id="A0A3N4JQM6"/>
<feature type="region of interest" description="Disordered" evidence="1">
    <location>
        <begin position="81"/>
        <end position="120"/>
    </location>
</feature>
<organism evidence="2 3">
    <name type="scientific">Choiromyces venosus 120613-1</name>
    <dbReference type="NCBI Taxonomy" id="1336337"/>
    <lineage>
        <taxon>Eukaryota</taxon>
        <taxon>Fungi</taxon>
        <taxon>Dikarya</taxon>
        <taxon>Ascomycota</taxon>
        <taxon>Pezizomycotina</taxon>
        <taxon>Pezizomycetes</taxon>
        <taxon>Pezizales</taxon>
        <taxon>Tuberaceae</taxon>
        <taxon>Choiromyces</taxon>
    </lineage>
</organism>
<proteinExistence type="predicted"/>
<feature type="compositionally biased region" description="Basic and acidic residues" evidence="1">
    <location>
        <begin position="48"/>
        <end position="58"/>
    </location>
</feature>
<feature type="compositionally biased region" description="Low complexity" evidence="1">
    <location>
        <begin position="81"/>
        <end position="94"/>
    </location>
</feature>
<reference evidence="2 3" key="1">
    <citation type="journal article" date="2018" name="Nat. Ecol. Evol.">
        <title>Pezizomycetes genomes reveal the molecular basis of ectomycorrhizal truffle lifestyle.</title>
        <authorList>
            <person name="Murat C."/>
            <person name="Payen T."/>
            <person name="Noel B."/>
            <person name="Kuo A."/>
            <person name="Morin E."/>
            <person name="Chen J."/>
            <person name="Kohler A."/>
            <person name="Krizsan K."/>
            <person name="Balestrini R."/>
            <person name="Da Silva C."/>
            <person name="Montanini B."/>
            <person name="Hainaut M."/>
            <person name="Levati E."/>
            <person name="Barry K.W."/>
            <person name="Belfiori B."/>
            <person name="Cichocki N."/>
            <person name="Clum A."/>
            <person name="Dockter R.B."/>
            <person name="Fauchery L."/>
            <person name="Guy J."/>
            <person name="Iotti M."/>
            <person name="Le Tacon F."/>
            <person name="Lindquist E.A."/>
            <person name="Lipzen A."/>
            <person name="Malagnac F."/>
            <person name="Mello A."/>
            <person name="Molinier V."/>
            <person name="Miyauchi S."/>
            <person name="Poulain J."/>
            <person name="Riccioni C."/>
            <person name="Rubini A."/>
            <person name="Sitrit Y."/>
            <person name="Splivallo R."/>
            <person name="Traeger S."/>
            <person name="Wang M."/>
            <person name="Zifcakova L."/>
            <person name="Wipf D."/>
            <person name="Zambonelli A."/>
            <person name="Paolocci F."/>
            <person name="Nowrousian M."/>
            <person name="Ottonello S."/>
            <person name="Baldrian P."/>
            <person name="Spatafora J.W."/>
            <person name="Henrissat B."/>
            <person name="Nagy L.G."/>
            <person name="Aury J.M."/>
            <person name="Wincker P."/>
            <person name="Grigoriev I.V."/>
            <person name="Bonfante P."/>
            <person name="Martin F.M."/>
        </authorList>
    </citation>
    <scope>NUCLEOTIDE SEQUENCE [LARGE SCALE GENOMIC DNA]</scope>
    <source>
        <strain evidence="2 3">120613-1</strain>
    </source>
</reference>
<feature type="compositionally biased region" description="Acidic residues" evidence="1">
    <location>
        <begin position="31"/>
        <end position="47"/>
    </location>
</feature>
<protein>
    <submittedName>
        <fullName evidence="2">Uncharacterized protein</fullName>
    </submittedName>
</protein>
<keyword evidence="3" id="KW-1185">Reference proteome</keyword>
<dbReference type="Proteomes" id="UP000276215">
    <property type="component" value="Unassembled WGS sequence"/>
</dbReference>
<gene>
    <name evidence="2" type="ORF">L873DRAFT_1804695</name>
</gene>